<sequence length="1050" mass="118916">MEKGLMPLAALDVIRGWLVLEMAVSSEEDRRLIKAATRNRLAYSEIRTALLGLFEAGGGHGGHRHQASHRAYFQDYDPDETYDKNAEHYGFYTDESYGQDYNLDEYGEWPEEDNFEANEWENEEEFDEELLRLQQEQEEIEKNKSELEALLGETDRNLVEARKAVAAAHKDRGWSGTVQQKQPRSTSTYPWKGKSKGKGKSNGSFRPAPHDGHWIQGGKGGKGRSSFGSYGSFKGKGKKGKGKGSYGSNFNMGMMEVAGDLDDDEGMFPLLMAATPEAKMPREAKLPPYQSLVDTGATASAGGKQAVQDLCKSLVAVRPNLEVTVIETARPWFRFGNGRCGRALYKDEIRKAVREVVQEEISQATKQAKEEIKSTAAKAKGKAKVKTELDYTRKAGMDQRDPRSKDQQWPCYGNHHPHSHGNRFGSWSECGVCGLRAQYIPATNAPAQTTHVDLPQNVTLALERLRNEGWEPQNISSTQVKAMITIVAKEYQLIKTPKAKKGYTKPNDLPHAPSTASGSTPNPEIFPIGSDSEFEKVSVADGKKKREKDPMVHEAKEQCPSIAWFSLVCTAVTSIQNLNQRDWKQVDNLRKKRQRCRRQLRGAIAIVCAIIMASGNTSKFFFEWPKWATAGWRLPELQNFIKQYNQEFGRLYFTQIDGCMHGMKSPDGYHIQKSWLILHNDPEFHDKCGNKCDGLHQHRPGGMIGMGSKAVAETAFYPPSMVTAIARIWRSQCHRSRQASPKEIYKTIMAIDADKELEKRETKGEQELKHVPKEEIEKTNAMLHRLHRAAGHPTNRSLARLCQDRGLPPWVSQLALNLRCQACVDTKKGAQMTLPASIESRTRPWQMIGLDVFELYYPKLKVKARYLLMTCLTMRFTSVHLLWQGDMATTGTDAGAWHLENDPLEVNVNHGMSTAEFWQVQKNREAVEQIHRKELAASRMTRLYNASSRPTNAYMVVDWVCVWNPSSILNETFYQINHVLKENLILEKVICNLHLMNGMGLQKNRSQDLVRDHDPESHQNKDDNEYKNTWPNGISFNPSTRPVVLKDYLR</sequence>
<evidence type="ECO:0000256" key="2">
    <source>
        <dbReference type="SAM" id="MobiDB-lite"/>
    </source>
</evidence>
<comment type="caution">
    <text evidence="3">The sequence shown here is derived from an EMBL/GenBank/DDBJ whole genome shotgun (WGS) entry which is preliminary data.</text>
</comment>
<evidence type="ECO:0000313" key="3">
    <source>
        <dbReference type="EMBL" id="CAK9000779.1"/>
    </source>
</evidence>
<reference evidence="3 4" key="1">
    <citation type="submission" date="2024-02" db="EMBL/GenBank/DDBJ databases">
        <authorList>
            <person name="Chen Y."/>
            <person name="Shah S."/>
            <person name="Dougan E. K."/>
            <person name="Thang M."/>
            <person name="Chan C."/>
        </authorList>
    </citation>
    <scope>NUCLEOTIDE SEQUENCE [LARGE SCALE GENOMIC DNA]</scope>
</reference>
<feature type="compositionally biased region" description="Polar residues" evidence="2">
    <location>
        <begin position="176"/>
        <end position="189"/>
    </location>
</feature>
<feature type="region of interest" description="Disordered" evidence="2">
    <location>
        <begin position="170"/>
        <end position="244"/>
    </location>
</feature>
<dbReference type="Proteomes" id="UP001642484">
    <property type="component" value="Unassembled WGS sequence"/>
</dbReference>
<accession>A0ABP0IHJ6</accession>
<dbReference type="EMBL" id="CAXAMN010002679">
    <property type="protein sequence ID" value="CAK9000779.1"/>
    <property type="molecule type" value="Genomic_DNA"/>
</dbReference>
<evidence type="ECO:0000256" key="1">
    <source>
        <dbReference type="SAM" id="Coils"/>
    </source>
</evidence>
<gene>
    <name evidence="3" type="ORF">CCMP2556_LOCUS6201</name>
</gene>
<keyword evidence="1" id="KW-0175">Coiled coil</keyword>
<organism evidence="3 4">
    <name type="scientific">Durusdinium trenchii</name>
    <dbReference type="NCBI Taxonomy" id="1381693"/>
    <lineage>
        <taxon>Eukaryota</taxon>
        <taxon>Sar</taxon>
        <taxon>Alveolata</taxon>
        <taxon>Dinophyceae</taxon>
        <taxon>Suessiales</taxon>
        <taxon>Symbiodiniaceae</taxon>
        <taxon>Durusdinium</taxon>
    </lineage>
</organism>
<feature type="compositionally biased region" description="Low complexity" evidence="2">
    <location>
        <begin position="224"/>
        <end position="233"/>
    </location>
</feature>
<feature type="compositionally biased region" description="Basic and acidic residues" evidence="2">
    <location>
        <begin position="1005"/>
        <end position="1026"/>
    </location>
</feature>
<keyword evidence="4" id="KW-1185">Reference proteome</keyword>
<protein>
    <recommendedName>
        <fullName evidence="5">Integrase zinc-binding domain-containing protein</fullName>
    </recommendedName>
</protein>
<name>A0ABP0IHJ6_9DINO</name>
<evidence type="ECO:0000313" key="4">
    <source>
        <dbReference type="Proteomes" id="UP001642484"/>
    </source>
</evidence>
<evidence type="ECO:0008006" key="5">
    <source>
        <dbReference type="Google" id="ProtNLM"/>
    </source>
</evidence>
<feature type="coiled-coil region" evidence="1">
    <location>
        <begin position="123"/>
        <end position="164"/>
    </location>
</feature>
<feature type="region of interest" description="Disordered" evidence="2">
    <location>
        <begin position="1004"/>
        <end position="1034"/>
    </location>
</feature>
<feature type="region of interest" description="Disordered" evidence="2">
    <location>
        <begin position="499"/>
        <end position="529"/>
    </location>
</feature>
<proteinExistence type="predicted"/>